<dbReference type="PROSITE" id="PS50089">
    <property type="entry name" value="ZF_RING_2"/>
    <property type="match status" value="1"/>
</dbReference>
<keyword evidence="12" id="KW-1185">Reference proteome</keyword>
<dbReference type="GO" id="GO:0003712">
    <property type="term" value="F:transcription coregulator activity"/>
    <property type="evidence" value="ECO:0007669"/>
    <property type="project" value="TreeGrafter"/>
</dbReference>
<evidence type="ECO:0000256" key="5">
    <source>
        <dbReference type="ARBA" id="ARBA00023163"/>
    </source>
</evidence>
<dbReference type="SMART" id="SM00558">
    <property type="entry name" value="JmjC"/>
    <property type="match status" value="1"/>
</dbReference>
<evidence type="ECO:0000313" key="12">
    <source>
        <dbReference type="Proteomes" id="UP001188597"/>
    </source>
</evidence>
<dbReference type="PROSITE" id="PS51184">
    <property type="entry name" value="JMJC"/>
    <property type="match status" value="1"/>
</dbReference>
<dbReference type="GO" id="GO:0008270">
    <property type="term" value="F:zinc ion binding"/>
    <property type="evidence" value="ECO:0007669"/>
    <property type="project" value="UniProtKB-KW"/>
</dbReference>
<keyword evidence="3" id="KW-0479">Metal-binding</keyword>
<dbReference type="AlphaFoldDB" id="A0AA88W221"/>
<protein>
    <submittedName>
        <fullName evidence="11">Uncharacterized protein</fullName>
    </submittedName>
</protein>
<reference evidence="11" key="1">
    <citation type="submission" date="2022-12" db="EMBL/GenBank/DDBJ databases">
        <title>Draft genome assemblies for two species of Escallonia (Escalloniales).</title>
        <authorList>
            <person name="Chanderbali A."/>
            <person name="Dervinis C."/>
            <person name="Anghel I."/>
            <person name="Soltis D."/>
            <person name="Soltis P."/>
            <person name="Zapata F."/>
        </authorList>
    </citation>
    <scope>NUCLEOTIDE SEQUENCE</scope>
    <source>
        <strain evidence="11">UCBG64.0493</strain>
        <tissue evidence="11">Leaf</tissue>
    </source>
</reference>
<evidence type="ECO:0000256" key="1">
    <source>
        <dbReference type="ARBA" id="ARBA00004123"/>
    </source>
</evidence>
<feature type="domain" description="JmjC" evidence="10">
    <location>
        <begin position="706"/>
        <end position="1038"/>
    </location>
</feature>
<dbReference type="Pfam" id="PF02373">
    <property type="entry name" value="JmjC"/>
    <property type="match status" value="1"/>
</dbReference>
<feature type="compositionally biased region" description="Basic and acidic residues" evidence="8">
    <location>
        <begin position="1"/>
        <end position="15"/>
    </location>
</feature>
<evidence type="ECO:0000256" key="6">
    <source>
        <dbReference type="ARBA" id="ARBA00023242"/>
    </source>
</evidence>
<evidence type="ECO:0000256" key="4">
    <source>
        <dbReference type="ARBA" id="ARBA00023015"/>
    </source>
</evidence>
<organism evidence="11 12">
    <name type="scientific">Escallonia herrerae</name>
    <dbReference type="NCBI Taxonomy" id="1293975"/>
    <lineage>
        <taxon>Eukaryota</taxon>
        <taxon>Viridiplantae</taxon>
        <taxon>Streptophyta</taxon>
        <taxon>Embryophyta</taxon>
        <taxon>Tracheophyta</taxon>
        <taxon>Spermatophyta</taxon>
        <taxon>Magnoliopsida</taxon>
        <taxon>eudicotyledons</taxon>
        <taxon>Gunneridae</taxon>
        <taxon>Pentapetalae</taxon>
        <taxon>asterids</taxon>
        <taxon>campanulids</taxon>
        <taxon>Escalloniales</taxon>
        <taxon>Escalloniaceae</taxon>
        <taxon>Escallonia</taxon>
    </lineage>
</organism>
<dbReference type="GO" id="GO:0000785">
    <property type="term" value="C:chromatin"/>
    <property type="evidence" value="ECO:0007669"/>
    <property type="project" value="TreeGrafter"/>
</dbReference>
<dbReference type="EMBL" id="JAVXUP010000939">
    <property type="protein sequence ID" value="KAK3018399.1"/>
    <property type="molecule type" value="Genomic_DNA"/>
</dbReference>
<evidence type="ECO:0000256" key="8">
    <source>
        <dbReference type="SAM" id="MobiDB-lite"/>
    </source>
</evidence>
<dbReference type="Proteomes" id="UP001188597">
    <property type="component" value="Unassembled WGS sequence"/>
</dbReference>
<gene>
    <name evidence="11" type="ORF">RJ639_003854</name>
</gene>
<dbReference type="Pfam" id="PF10497">
    <property type="entry name" value="zf-4CXXC_R1"/>
    <property type="match status" value="1"/>
</dbReference>
<evidence type="ECO:0000256" key="2">
    <source>
        <dbReference type="ARBA" id="ARBA00006801"/>
    </source>
</evidence>
<comment type="subcellular location">
    <subcellularLocation>
        <location evidence="1">Nucleus</location>
    </subcellularLocation>
</comment>
<feature type="domain" description="RING-type" evidence="9">
    <location>
        <begin position="251"/>
        <end position="298"/>
    </location>
</feature>
<comment type="caution">
    <text evidence="11">The sequence shown here is derived from an EMBL/GenBank/DDBJ whole genome shotgun (WGS) entry which is preliminary data.</text>
</comment>
<dbReference type="InterPro" id="IPR018866">
    <property type="entry name" value="Znf-4CXXC_R1"/>
</dbReference>
<feature type="region of interest" description="Disordered" evidence="8">
    <location>
        <begin position="811"/>
        <end position="836"/>
    </location>
</feature>
<evidence type="ECO:0000259" key="9">
    <source>
        <dbReference type="PROSITE" id="PS50089"/>
    </source>
</evidence>
<dbReference type="InterPro" id="IPR045109">
    <property type="entry name" value="LSDs-like"/>
</dbReference>
<feature type="compositionally biased region" description="Polar residues" evidence="8">
    <location>
        <begin position="73"/>
        <end position="87"/>
    </location>
</feature>
<keyword evidence="4" id="KW-0805">Transcription regulation</keyword>
<dbReference type="PANTHER" id="PTHR12549">
    <property type="entry name" value="JMJC DOMAIN-CONTAINING HISTONE DEMETHYLATION PROTEIN"/>
    <property type="match status" value="1"/>
</dbReference>
<dbReference type="GO" id="GO:0006357">
    <property type="term" value="P:regulation of transcription by RNA polymerase II"/>
    <property type="evidence" value="ECO:0007669"/>
    <property type="project" value="TreeGrafter"/>
</dbReference>
<dbReference type="InterPro" id="IPR001841">
    <property type="entry name" value="Znf_RING"/>
</dbReference>
<comment type="similarity">
    <text evidence="2">Belongs to the JARID1 histone demethylase family.</text>
</comment>
<accession>A0AA88W221</accession>
<feature type="compositionally biased region" description="Basic residues" evidence="8">
    <location>
        <begin position="32"/>
        <end position="43"/>
    </location>
</feature>
<sequence>MADDSIGSRDRHEDDSVNGISKAAVKEENRRKPGRPPQSKKKAQNNGVSAGKKEEKMNGMKAAGSLNRKDLLQSGSLRASGRGNNEMSGGDESEENGIRVSFPQQKKEFNNKRSAGKRGRKKEEKFVEESEHEDYGEILKSGGSGGKRGPKKTVKFAEECGGEEEETRDVTAKKKRGRKSTTTKKERKEDGPKKRLKKDEFEKGGGEIGEALTLSREERYALRGLAEKRNVVAPPKRLKVDSEGYLISKMCHQCQRNDKGRVVRCAKCKSKRYCVPCMTRWYPRMTEENFAESCPVCNANCNCKRCLRLEVSAKVKEQLMLEFRNDEMISYSKYILEALLPFVKRFNEEQILEKEIEAKIQGNFSKLHVEWARNNCKTSVFDFHRSCPLCSYDLCLICCRELREGHLRGGDDEVIMHFVDNGLDYLHGSAAMGNDNTHRQSTKTRSSDVPVETTTIHPVKSASEWKSQENGSILCPPQNMGGCGQGILELRHILGEDWVSELLVKAEEIAKVCKLEDVHDTPAQRCSCFDVVGGIDNGKEKLRKAASRDVSGDNYLYCLSASDIEPVDLNHFQWHWSRGEPVIVSDVLETTTGLSWEPMVMWRAFRQITNNNHAQLLDVTAINCLDWCENDYRSSMSLTQRDNGYQVDINVHHFFLGYLEGRFDNKGWPQILKLKDWPPSSLFEERLPRHNAEFINCLPFKEYSHPRDGYLNLAVKLPRKSLKPDMGPKTYIAYGIAQELRRGDSVTKLHCDMSDAVNVLTHTQAVTLTPGNLAKIRELKEKHIAQDEREVFKGAQTSEELVDTTIQEHGESELAGLNGQDIVPKSESDGGQGSNKEAKDLAVFDVQSNANIINSGNKVEGGSNEFERPEVREKSAEIPIVGEADSVEASHTSKETKVDQSGKESSDHTNLGEVLEGYGNPDCGALWDIFRRQDTPKLEEYLRKHFREFRHIHCSPLQEVVHPIHDQTFYLTVEHKRKLKEEYGIEAWTFVQKLGDAVFIPAGCPHQVRNLKSCIKVALDYVSPENVHECIRLAEEFRVLPQNHRAKEDKLEVKKMTLHALSQAVKDLEQLCPKSGN</sequence>
<keyword evidence="6" id="KW-0539">Nucleus</keyword>
<evidence type="ECO:0000256" key="3">
    <source>
        <dbReference type="ARBA" id="ARBA00022723"/>
    </source>
</evidence>
<keyword evidence="7" id="KW-0862">Zinc</keyword>
<name>A0AA88W221_9ASTE</name>
<dbReference type="InterPro" id="IPR003347">
    <property type="entry name" value="JmjC_dom"/>
</dbReference>
<dbReference type="GO" id="GO:0000118">
    <property type="term" value="C:histone deacetylase complex"/>
    <property type="evidence" value="ECO:0007669"/>
    <property type="project" value="TreeGrafter"/>
</dbReference>
<feature type="compositionally biased region" description="Basic and acidic residues" evidence="8">
    <location>
        <begin position="865"/>
        <end position="876"/>
    </location>
</feature>
<evidence type="ECO:0000313" key="11">
    <source>
        <dbReference type="EMBL" id="KAK3018399.1"/>
    </source>
</evidence>
<feature type="compositionally biased region" description="Basic and acidic residues" evidence="8">
    <location>
        <begin position="183"/>
        <end position="202"/>
    </location>
</feature>
<feature type="compositionally biased region" description="Basic and acidic residues" evidence="8">
    <location>
        <begin position="891"/>
        <end position="907"/>
    </location>
</feature>
<feature type="region of interest" description="Disordered" evidence="8">
    <location>
        <begin position="854"/>
        <end position="914"/>
    </location>
</feature>
<dbReference type="Gene3D" id="2.60.120.650">
    <property type="entry name" value="Cupin"/>
    <property type="match status" value="2"/>
</dbReference>
<proteinExistence type="inferred from homology"/>
<dbReference type="PANTHER" id="PTHR12549:SF11">
    <property type="entry name" value="LYSINE-SPECIFIC DEMETHYLASE JMJ25"/>
    <property type="match status" value="1"/>
</dbReference>
<dbReference type="GO" id="GO:0031490">
    <property type="term" value="F:chromatin DNA binding"/>
    <property type="evidence" value="ECO:0007669"/>
    <property type="project" value="TreeGrafter"/>
</dbReference>
<feature type="compositionally biased region" description="Basic residues" evidence="8">
    <location>
        <begin position="173"/>
        <end position="182"/>
    </location>
</feature>
<keyword evidence="5" id="KW-0804">Transcription</keyword>
<feature type="compositionally biased region" description="Basic and acidic residues" evidence="8">
    <location>
        <begin position="121"/>
        <end position="137"/>
    </location>
</feature>
<keyword evidence="7" id="KW-0863">Zinc-finger</keyword>
<feature type="region of interest" description="Disordered" evidence="8">
    <location>
        <begin position="1"/>
        <end position="202"/>
    </location>
</feature>
<evidence type="ECO:0000259" key="10">
    <source>
        <dbReference type="PROSITE" id="PS51184"/>
    </source>
</evidence>
<dbReference type="FunFam" id="2.60.120.650:FF:000033">
    <property type="entry name" value="Transcription factor jumonji (JmjC) domain-containing protein"/>
    <property type="match status" value="1"/>
</dbReference>
<dbReference type="SUPFAM" id="SSF51197">
    <property type="entry name" value="Clavaminate synthase-like"/>
    <property type="match status" value="1"/>
</dbReference>
<evidence type="ECO:0000256" key="7">
    <source>
        <dbReference type="PROSITE-ProRule" id="PRU00175"/>
    </source>
</evidence>
<dbReference type="GO" id="GO:0032454">
    <property type="term" value="F:histone H3K9 demethylase activity"/>
    <property type="evidence" value="ECO:0007669"/>
    <property type="project" value="InterPro"/>
</dbReference>